<dbReference type="AlphaFoldDB" id="A0A834IT68"/>
<name>A0A834IT68_RHYFE</name>
<keyword evidence="2" id="KW-1185">Reference proteome</keyword>
<reference evidence="1" key="1">
    <citation type="submission" date="2020-08" db="EMBL/GenBank/DDBJ databases">
        <title>Genome sequencing and assembly of the red palm weevil Rhynchophorus ferrugineus.</title>
        <authorList>
            <person name="Dias G.B."/>
            <person name="Bergman C.M."/>
            <person name="Manee M."/>
        </authorList>
    </citation>
    <scope>NUCLEOTIDE SEQUENCE</scope>
    <source>
        <strain evidence="1">AA-2017</strain>
        <tissue evidence="1">Whole larva</tissue>
    </source>
</reference>
<dbReference type="OrthoDB" id="5783753at2759"/>
<organism evidence="1 2">
    <name type="scientific">Rhynchophorus ferrugineus</name>
    <name type="common">Red palm weevil</name>
    <name type="synonym">Curculio ferrugineus</name>
    <dbReference type="NCBI Taxonomy" id="354439"/>
    <lineage>
        <taxon>Eukaryota</taxon>
        <taxon>Metazoa</taxon>
        <taxon>Ecdysozoa</taxon>
        <taxon>Arthropoda</taxon>
        <taxon>Hexapoda</taxon>
        <taxon>Insecta</taxon>
        <taxon>Pterygota</taxon>
        <taxon>Neoptera</taxon>
        <taxon>Endopterygota</taxon>
        <taxon>Coleoptera</taxon>
        <taxon>Polyphaga</taxon>
        <taxon>Cucujiformia</taxon>
        <taxon>Curculionidae</taxon>
        <taxon>Dryophthorinae</taxon>
        <taxon>Rhynchophorus</taxon>
    </lineage>
</organism>
<sequence length="104" mass="12376">MFRIYRSTLFGIHCFKQRCSSALTIRNLSNQQSVNEDLNKPVYRVIDYENDIDKELSRSLYSRIDGLEEQQLKISLKFNEERGLDTTDIRSRLKEIETEKQDLK</sequence>
<gene>
    <name evidence="1" type="ORF">GWI33_003908</name>
</gene>
<evidence type="ECO:0000313" key="2">
    <source>
        <dbReference type="Proteomes" id="UP000625711"/>
    </source>
</evidence>
<proteinExistence type="predicted"/>
<evidence type="ECO:0000313" key="1">
    <source>
        <dbReference type="EMBL" id="KAF7286854.1"/>
    </source>
</evidence>
<accession>A0A834IT68</accession>
<dbReference type="EMBL" id="JAACXV010000020">
    <property type="protein sequence ID" value="KAF7286854.1"/>
    <property type="molecule type" value="Genomic_DNA"/>
</dbReference>
<comment type="caution">
    <text evidence="1">The sequence shown here is derived from an EMBL/GenBank/DDBJ whole genome shotgun (WGS) entry which is preliminary data.</text>
</comment>
<dbReference type="Proteomes" id="UP000625711">
    <property type="component" value="Unassembled WGS sequence"/>
</dbReference>
<protein>
    <submittedName>
        <fullName evidence="1">Uncharacterized protein</fullName>
    </submittedName>
</protein>